<evidence type="ECO:0000313" key="1">
    <source>
        <dbReference type="EMBL" id="CAL1679874.1"/>
    </source>
</evidence>
<dbReference type="EMBL" id="OZ034825">
    <property type="protein sequence ID" value="CAL1679874.1"/>
    <property type="molecule type" value="Genomic_DNA"/>
</dbReference>
<proteinExistence type="predicted"/>
<dbReference type="Proteomes" id="UP001497644">
    <property type="component" value="Chromosome 2"/>
</dbReference>
<dbReference type="AlphaFoldDB" id="A0AAV2NKF3"/>
<evidence type="ECO:0000313" key="2">
    <source>
        <dbReference type="Proteomes" id="UP001497644"/>
    </source>
</evidence>
<accession>A0AAV2NKF3</accession>
<gene>
    <name evidence="1" type="ORF">LPLAT_LOCUS5987</name>
</gene>
<protein>
    <submittedName>
        <fullName evidence="1">Uncharacterized protein</fullName>
    </submittedName>
</protein>
<reference evidence="1" key="1">
    <citation type="submission" date="2024-04" db="EMBL/GenBank/DDBJ databases">
        <authorList>
            <consortium name="Molecular Ecology Group"/>
        </authorList>
    </citation>
    <scope>NUCLEOTIDE SEQUENCE</scope>
</reference>
<organism evidence="1 2">
    <name type="scientific">Lasius platythorax</name>
    <dbReference type="NCBI Taxonomy" id="488582"/>
    <lineage>
        <taxon>Eukaryota</taxon>
        <taxon>Metazoa</taxon>
        <taxon>Ecdysozoa</taxon>
        <taxon>Arthropoda</taxon>
        <taxon>Hexapoda</taxon>
        <taxon>Insecta</taxon>
        <taxon>Pterygota</taxon>
        <taxon>Neoptera</taxon>
        <taxon>Endopterygota</taxon>
        <taxon>Hymenoptera</taxon>
        <taxon>Apocrita</taxon>
        <taxon>Aculeata</taxon>
        <taxon>Formicoidea</taxon>
        <taxon>Formicidae</taxon>
        <taxon>Formicinae</taxon>
        <taxon>Lasius</taxon>
        <taxon>Lasius</taxon>
    </lineage>
</organism>
<sequence>MSRSSGCFRLKWWSGSVDGDWFRSVDGGKFPMQEVVYQDRVRLPHCAEAPIEPNRFSSHVLSLLRRHSP</sequence>
<name>A0AAV2NKF3_9HYME</name>
<keyword evidence="2" id="KW-1185">Reference proteome</keyword>